<keyword evidence="8 18" id="KW-1133">Transmembrane helix</keyword>
<dbReference type="PRINTS" id="PR00255">
    <property type="entry name" value="NATPEPTIDER"/>
</dbReference>
<evidence type="ECO:0000256" key="3">
    <source>
        <dbReference type="ARBA" id="ARBA00012202"/>
    </source>
</evidence>
<proteinExistence type="inferred from homology"/>
<dbReference type="InterPro" id="IPR028082">
    <property type="entry name" value="Peripla_BP_I"/>
</dbReference>
<evidence type="ECO:0000259" key="19">
    <source>
        <dbReference type="PROSITE" id="PS50011"/>
    </source>
</evidence>
<dbReference type="GO" id="GO:0007168">
    <property type="term" value="P:receptor guanylyl cyclase signaling pathway"/>
    <property type="evidence" value="ECO:0007669"/>
    <property type="project" value="TreeGrafter"/>
</dbReference>
<dbReference type="Pfam" id="PF01094">
    <property type="entry name" value="ANF_receptor"/>
    <property type="match status" value="1"/>
</dbReference>
<dbReference type="Gene3D" id="3.40.50.2300">
    <property type="match status" value="2"/>
</dbReference>
<evidence type="ECO:0000256" key="17">
    <source>
        <dbReference type="SAM" id="Coils"/>
    </source>
</evidence>
<dbReference type="AlphaFoldDB" id="A0A914BKH6"/>
<evidence type="ECO:0000256" key="4">
    <source>
        <dbReference type="ARBA" id="ARBA00022475"/>
    </source>
</evidence>
<evidence type="ECO:0000313" key="22">
    <source>
        <dbReference type="Proteomes" id="UP000887568"/>
    </source>
</evidence>
<evidence type="ECO:0000256" key="9">
    <source>
        <dbReference type="ARBA" id="ARBA00023134"/>
    </source>
</evidence>
<comment type="similarity">
    <text evidence="15">Belongs to the adenylyl cyclase class-4/guanylyl cyclase family.</text>
</comment>
<dbReference type="InterPro" id="IPR029787">
    <property type="entry name" value="Nucleotide_cyclase"/>
</dbReference>
<protein>
    <recommendedName>
        <fullName evidence="3 16">Guanylate cyclase</fullName>
        <ecNumber evidence="3 16">4.6.1.2</ecNumber>
    </recommendedName>
</protein>
<dbReference type="FunFam" id="1.10.510.10:FF:000420">
    <property type="entry name" value="Guanylate cyclase"/>
    <property type="match status" value="1"/>
</dbReference>
<dbReference type="PROSITE" id="PS00452">
    <property type="entry name" value="GUANYLATE_CYCLASE_1"/>
    <property type="match status" value="1"/>
</dbReference>
<evidence type="ECO:0000256" key="14">
    <source>
        <dbReference type="ARBA" id="ARBA00023293"/>
    </source>
</evidence>
<dbReference type="GO" id="GO:0004383">
    <property type="term" value="F:guanylate cyclase activity"/>
    <property type="evidence" value="ECO:0007669"/>
    <property type="project" value="UniProtKB-EC"/>
</dbReference>
<dbReference type="GO" id="GO:0016941">
    <property type="term" value="F:natriuretic peptide receptor activity"/>
    <property type="evidence" value="ECO:0007669"/>
    <property type="project" value="TreeGrafter"/>
</dbReference>
<evidence type="ECO:0000313" key="21">
    <source>
        <dbReference type="EnsemblMetazoa" id="XP_038076296.1"/>
    </source>
</evidence>
<feature type="domain" description="Protein kinase" evidence="19">
    <location>
        <begin position="261"/>
        <end position="538"/>
    </location>
</feature>
<name>A0A914BKH6_PATMI</name>
<dbReference type="InterPro" id="IPR001828">
    <property type="entry name" value="ANF_lig-bd_rcpt"/>
</dbReference>
<evidence type="ECO:0000256" key="5">
    <source>
        <dbReference type="ARBA" id="ARBA00022692"/>
    </source>
</evidence>
<dbReference type="FunFam" id="3.30.70.1230:FF:000004">
    <property type="entry name" value="Guanylate cyclase"/>
    <property type="match status" value="1"/>
</dbReference>
<keyword evidence="4" id="KW-1003">Cell membrane</keyword>
<dbReference type="GO" id="GO:0005524">
    <property type="term" value="F:ATP binding"/>
    <property type="evidence" value="ECO:0007669"/>
    <property type="project" value="InterPro"/>
</dbReference>
<evidence type="ECO:0000256" key="10">
    <source>
        <dbReference type="ARBA" id="ARBA00023136"/>
    </source>
</evidence>
<evidence type="ECO:0000256" key="16">
    <source>
        <dbReference type="RuleBase" id="RU003431"/>
    </source>
</evidence>
<dbReference type="InterPro" id="IPR001170">
    <property type="entry name" value="ANPR/GUC"/>
</dbReference>
<keyword evidence="11" id="KW-0675">Receptor</keyword>
<dbReference type="SMART" id="SM00044">
    <property type="entry name" value="CYCc"/>
    <property type="match status" value="1"/>
</dbReference>
<feature type="transmembrane region" description="Helical" evidence="18">
    <location>
        <begin position="211"/>
        <end position="234"/>
    </location>
</feature>
<keyword evidence="13 15" id="KW-0456">Lyase</keyword>
<feature type="coiled-coil region" evidence="17">
    <location>
        <begin position="552"/>
        <end position="579"/>
    </location>
</feature>
<keyword evidence="14 16" id="KW-0141">cGMP biosynthesis</keyword>
<evidence type="ECO:0000256" key="13">
    <source>
        <dbReference type="ARBA" id="ARBA00023239"/>
    </source>
</evidence>
<evidence type="ECO:0000256" key="8">
    <source>
        <dbReference type="ARBA" id="ARBA00022989"/>
    </source>
</evidence>
<reference evidence="21" key="1">
    <citation type="submission" date="2022-11" db="UniProtKB">
        <authorList>
            <consortium name="EnsemblMetazoa"/>
        </authorList>
    </citation>
    <scope>IDENTIFICATION</scope>
</reference>
<evidence type="ECO:0000256" key="12">
    <source>
        <dbReference type="ARBA" id="ARBA00023180"/>
    </source>
</evidence>
<comment type="subcellular location">
    <subcellularLocation>
        <location evidence="2">Cell membrane</location>
        <topology evidence="2">Single-pass type I membrane protein</topology>
    </subcellularLocation>
</comment>
<dbReference type="GO" id="GO:0004016">
    <property type="term" value="F:adenylate cyclase activity"/>
    <property type="evidence" value="ECO:0007669"/>
    <property type="project" value="TreeGrafter"/>
</dbReference>
<evidence type="ECO:0000256" key="6">
    <source>
        <dbReference type="ARBA" id="ARBA00022729"/>
    </source>
</evidence>
<keyword evidence="12" id="KW-0325">Glycoprotein</keyword>
<organism evidence="21 22">
    <name type="scientific">Patiria miniata</name>
    <name type="common">Bat star</name>
    <name type="synonym">Asterina miniata</name>
    <dbReference type="NCBI Taxonomy" id="46514"/>
    <lineage>
        <taxon>Eukaryota</taxon>
        <taxon>Metazoa</taxon>
        <taxon>Echinodermata</taxon>
        <taxon>Eleutherozoa</taxon>
        <taxon>Asterozoa</taxon>
        <taxon>Asteroidea</taxon>
        <taxon>Valvatacea</taxon>
        <taxon>Valvatida</taxon>
        <taxon>Asterinidae</taxon>
        <taxon>Patiria</taxon>
    </lineage>
</organism>
<dbReference type="PANTHER" id="PTHR11920">
    <property type="entry name" value="GUANYLYL CYCLASE"/>
    <property type="match status" value="1"/>
</dbReference>
<dbReference type="OrthoDB" id="1890790at2759"/>
<dbReference type="Gene3D" id="3.30.70.1230">
    <property type="entry name" value="Nucleotide cyclase"/>
    <property type="match status" value="1"/>
</dbReference>
<dbReference type="Pfam" id="PF07714">
    <property type="entry name" value="PK_Tyr_Ser-Thr"/>
    <property type="match status" value="1"/>
</dbReference>
<dbReference type="InterPro" id="IPR001245">
    <property type="entry name" value="Ser-Thr/Tyr_kinase_cat_dom"/>
</dbReference>
<dbReference type="PROSITE" id="PS50125">
    <property type="entry name" value="GUANYLATE_CYCLASE_2"/>
    <property type="match status" value="1"/>
</dbReference>
<evidence type="ECO:0000256" key="15">
    <source>
        <dbReference type="RuleBase" id="RU000405"/>
    </source>
</evidence>
<keyword evidence="10 18" id="KW-0472">Membrane</keyword>
<dbReference type="InterPro" id="IPR011009">
    <property type="entry name" value="Kinase-like_dom_sf"/>
</dbReference>
<dbReference type="Proteomes" id="UP000887568">
    <property type="component" value="Unplaced"/>
</dbReference>
<dbReference type="InterPro" id="IPR000719">
    <property type="entry name" value="Prot_kinase_dom"/>
</dbReference>
<evidence type="ECO:0000256" key="2">
    <source>
        <dbReference type="ARBA" id="ARBA00004251"/>
    </source>
</evidence>
<evidence type="ECO:0000256" key="18">
    <source>
        <dbReference type="SAM" id="Phobius"/>
    </source>
</evidence>
<dbReference type="Pfam" id="PF00211">
    <property type="entry name" value="Guanylate_cyc"/>
    <property type="match status" value="1"/>
</dbReference>
<dbReference type="InterPro" id="IPR001054">
    <property type="entry name" value="A/G_cyclase"/>
</dbReference>
<feature type="domain" description="Guanylate cyclase" evidence="20">
    <location>
        <begin position="615"/>
        <end position="745"/>
    </location>
</feature>
<dbReference type="GO" id="GO:0005886">
    <property type="term" value="C:plasma membrane"/>
    <property type="evidence" value="ECO:0007669"/>
    <property type="project" value="UniProtKB-SubCell"/>
</dbReference>
<dbReference type="InterPro" id="IPR018297">
    <property type="entry name" value="A/G_cyclase_CS"/>
</dbReference>
<dbReference type="SUPFAM" id="SSF55073">
    <property type="entry name" value="Nucleotide cyclase"/>
    <property type="match status" value="1"/>
</dbReference>
<dbReference type="Gene3D" id="1.10.510.10">
    <property type="entry name" value="Transferase(Phosphotransferase) domain 1"/>
    <property type="match status" value="1"/>
</dbReference>
<dbReference type="EC" id="4.6.1.2" evidence="3 16"/>
<dbReference type="RefSeq" id="XP_038076296.1">
    <property type="nucleotide sequence ID" value="XM_038220368.1"/>
</dbReference>
<sequence length="807" mass="90321">MIKAYKAEYINGEFVFFSVHLFNNMWRFGDSSWKRGDEFDTEAKKAFEALMTFRLFEPTSDEFRDFQEDLELRRKRDFNWTSPPGDDFNFFTSAFHDVIILISLAVNETLGESGNLSDGYTLTRKMWNRTFEGISGLVTVNANGDRDADYSLWDMTVNGESTVVANFYGATGELEFVGDIAWPGGATDPPPDTPFCGFENENPACQIQDSVLTITIIVSCCLLLGGSAVILAVYRKLKRDAAIQSRAWQIKWEELQMQSDHARGCRTSSFSLGSVSLKTEEGKQVFTQTAFYQGRTVAVKRISQDEVKMNREILIELKNMRDLEHPNLARFIGLCVDVPNVAIVNEYCPKGSLMDILQNDSIKLDWLFKYSLISDVIKGVQYLHRSELSVHGRLNSSNCLVDSRFVLKLIDFGLPSLREGASQTLGDHALLTKSLYGAPELLRDPKRGPTKEGDIYSVGMLMGEVATRQGPYEAESKNMELSEIVDKIKCPPSGSLSQPFRPQVAGENVDSSISELIKACWAEDPKDRPNVNSLNASIVKINRKKNTGKGILDNLLNRMEQYANNLEELVEERTAAFLEEKKRAETLLYELLPRVVADQLKQGKAVDPESYDSVTIFFSDIKGFTELSAQSTPMEVVMLLNDLYTCFDGIIEHFDVYKVETIGDAYMVVSGVPVRNGNAHAREICNMALALLKAVGSFRIRHKRDQKLHMRVGIHTGPCVAGVVGLKMPRYCLFGDTVNTASRMESNGEALKIHISSDTKVILEDFEGFNIELRGAVELKGKGVQTTYWLLGSSDKCVNAVTESEFT</sequence>
<dbReference type="SUPFAM" id="SSF56112">
    <property type="entry name" value="Protein kinase-like (PK-like)"/>
    <property type="match status" value="1"/>
</dbReference>
<dbReference type="OMA" id="RKRDFNW"/>
<dbReference type="SUPFAM" id="SSF53822">
    <property type="entry name" value="Periplasmic binding protein-like I"/>
    <property type="match status" value="1"/>
</dbReference>
<dbReference type="CDD" id="cd07302">
    <property type="entry name" value="CHD"/>
    <property type="match status" value="1"/>
</dbReference>
<evidence type="ECO:0000256" key="7">
    <source>
        <dbReference type="ARBA" id="ARBA00022741"/>
    </source>
</evidence>
<dbReference type="GO" id="GO:0005525">
    <property type="term" value="F:GTP binding"/>
    <property type="evidence" value="ECO:0007669"/>
    <property type="project" value="UniProtKB-KW"/>
</dbReference>
<keyword evidence="7" id="KW-0547">Nucleotide-binding</keyword>
<comment type="catalytic activity">
    <reaction evidence="1 16">
        <text>GTP = 3',5'-cyclic GMP + diphosphate</text>
        <dbReference type="Rhea" id="RHEA:13665"/>
        <dbReference type="ChEBI" id="CHEBI:33019"/>
        <dbReference type="ChEBI" id="CHEBI:37565"/>
        <dbReference type="ChEBI" id="CHEBI:57746"/>
        <dbReference type="EC" id="4.6.1.2"/>
    </reaction>
</comment>
<evidence type="ECO:0000256" key="11">
    <source>
        <dbReference type="ARBA" id="ARBA00023170"/>
    </source>
</evidence>
<keyword evidence="22" id="KW-1185">Reference proteome</keyword>
<keyword evidence="9" id="KW-0342">GTP-binding</keyword>
<dbReference type="GO" id="GO:0017046">
    <property type="term" value="F:peptide hormone binding"/>
    <property type="evidence" value="ECO:0007669"/>
    <property type="project" value="TreeGrafter"/>
</dbReference>
<accession>A0A914BKH6</accession>
<dbReference type="Gene3D" id="6.10.250.780">
    <property type="match status" value="1"/>
</dbReference>
<dbReference type="InterPro" id="IPR050401">
    <property type="entry name" value="Cyclic_nucleotide_synthase"/>
</dbReference>
<dbReference type="GO" id="GO:0035556">
    <property type="term" value="P:intracellular signal transduction"/>
    <property type="evidence" value="ECO:0007669"/>
    <property type="project" value="InterPro"/>
</dbReference>
<dbReference type="PANTHER" id="PTHR11920:SF494">
    <property type="entry name" value="ATRIAL NATRIURETIC PEPTIDE RECEPTOR 2"/>
    <property type="match status" value="1"/>
</dbReference>
<dbReference type="EnsemblMetazoa" id="XM_038220368.1">
    <property type="protein sequence ID" value="XP_038076296.1"/>
    <property type="gene ID" value="LOC119744440"/>
</dbReference>
<evidence type="ECO:0000259" key="20">
    <source>
        <dbReference type="PROSITE" id="PS50125"/>
    </source>
</evidence>
<evidence type="ECO:0000256" key="1">
    <source>
        <dbReference type="ARBA" id="ARBA00001436"/>
    </source>
</evidence>
<keyword evidence="5 18" id="KW-0812">Transmembrane</keyword>
<dbReference type="GO" id="GO:0004672">
    <property type="term" value="F:protein kinase activity"/>
    <property type="evidence" value="ECO:0007669"/>
    <property type="project" value="InterPro"/>
</dbReference>
<dbReference type="PROSITE" id="PS50011">
    <property type="entry name" value="PROTEIN_KINASE_DOM"/>
    <property type="match status" value="1"/>
</dbReference>
<keyword evidence="6" id="KW-0732">Signal</keyword>
<keyword evidence="17" id="KW-0175">Coiled coil</keyword>
<dbReference type="GeneID" id="119744440"/>